<evidence type="ECO:0000256" key="1">
    <source>
        <dbReference type="ARBA" id="ARBA00004496"/>
    </source>
</evidence>
<feature type="binding site" evidence="12">
    <location>
        <position position="76"/>
    </location>
    <ligand>
        <name>Fe cation</name>
        <dbReference type="ChEBI" id="CHEBI:24875"/>
    </ligand>
</feature>
<comment type="caution">
    <text evidence="13">The sequence shown here is derived from an EMBL/GenBank/DDBJ whole genome shotgun (WGS) entry which is preliminary data.</text>
</comment>
<dbReference type="STRING" id="31965.AWH51_06590"/>
<dbReference type="InterPro" id="IPR002481">
    <property type="entry name" value="FUR"/>
</dbReference>
<feature type="binding site" evidence="11">
    <location>
        <position position="82"/>
    </location>
    <ligand>
        <name>Zn(2+)</name>
        <dbReference type="ChEBI" id="CHEBI:29105"/>
    </ligand>
</feature>
<dbReference type="SUPFAM" id="SSF46785">
    <property type="entry name" value="Winged helix' DNA-binding domain"/>
    <property type="match status" value="1"/>
</dbReference>
<feature type="binding site" evidence="12">
    <location>
        <position position="97"/>
    </location>
    <ligand>
        <name>Fe cation</name>
        <dbReference type="ChEBI" id="CHEBI:24875"/>
    </ligand>
</feature>
<keyword evidence="12" id="KW-0408">Iron</keyword>
<dbReference type="EMBL" id="LQXA01000019">
    <property type="protein sequence ID" value="KZC95715.1"/>
    <property type="molecule type" value="Genomic_DNA"/>
</dbReference>
<dbReference type="GO" id="GO:0008270">
    <property type="term" value="F:zinc ion binding"/>
    <property type="evidence" value="ECO:0007669"/>
    <property type="project" value="TreeGrafter"/>
</dbReference>
<evidence type="ECO:0000256" key="12">
    <source>
        <dbReference type="PIRSR" id="PIRSR602481-2"/>
    </source>
</evidence>
<dbReference type="RefSeq" id="WP_063070951.1">
    <property type="nucleotide sequence ID" value="NZ_LQXA01000019.1"/>
</dbReference>
<dbReference type="GO" id="GO:0000976">
    <property type="term" value="F:transcription cis-regulatory region binding"/>
    <property type="evidence" value="ECO:0007669"/>
    <property type="project" value="TreeGrafter"/>
</dbReference>
<dbReference type="PANTHER" id="PTHR33202">
    <property type="entry name" value="ZINC UPTAKE REGULATION PROTEIN"/>
    <property type="match status" value="1"/>
</dbReference>
<evidence type="ECO:0000256" key="7">
    <source>
        <dbReference type="ARBA" id="ARBA00022833"/>
    </source>
</evidence>
<evidence type="ECO:0000256" key="10">
    <source>
        <dbReference type="ARBA" id="ARBA00023163"/>
    </source>
</evidence>
<dbReference type="OrthoDB" id="8659436at2"/>
<sequence>MKRNTWQREAVRQALDASSDFVSAQRLHARLHDAGSPIGLATVYRALGDLAAEGDADSLQSPDGEALYRTCATGGHHHHLICRVCGKTVEIAADAVESWAHDVAAQNGFTAPSHVVDVFGLCAECTRRAAEAQAAEAPADGTAEAPASA</sequence>
<evidence type="ECO:0000256" key="11">
    <source>
        <dbReference type="PIRSR" id="PIRSR602481-1"/>
    </source>
</evidence>
<dbReference type="InterPro" id="IPR036388">
    <property type="entry name" value="WH-like_DNA-bd_sf"/>
</dbReference>
<dbReference type="InterPro" id="IPR036390">
    <property type="entry name" value="WH_DNA-bd_sf"/>
</dbReference>
<keyword evidence="4" id="KW-0963">Cytoplasm</keyword>
<dbReference type="Gene3D" id="3.30.1490.190">
    <property type="match status" value="1"/>
</dbReference>
<evidence type="ECO:0000313" key="14">
    <source>
        <dbReference type="Proteomes" id="UP000076218"/>
    </source>
</evidence>
<evidence type="ECO:0000256" key="3">
    <source>
        <dbReference type="ARBA" id="ARBA00011738"/>
    </source>
</evidence>
<comment type="similarity">
    <text evidence="2">Belongs to the Fur family.</text>
</comment>
<feature type="binding site" evidence="11">
    <location>
        <position position="85"/>
    </location>
    <ligand>
        <name>Zn(2+)</name>
        <dbReference type="ChEBI" id="CHEBI:29105"/>
    </ligand>
</feature>
<keyword evidence="7 11" id="KW-0862">Zinc</keyword>
<dbReference type="GO" id="GO:0005829">
    <property type="term" value="C:cytosol"/>
    <property type="evidence" value="ECO:0007669"/>
    <property type="project" value="TreeGrafter"/>
</dbReference>
<comment type="cofactor">
    <cofactor evidence="11">
        <name>Zn(2+)</name>
        <dbReference type="ChEBI" id="CHEBI:29105"/>
    </cofactor>
    <text evidence="11">Binds 1 zinc ion per subunit.</text>
</comment>
<evidence type="ECO:0000256" key="4">
    <source>
        <dbReference type="ARBA" id="ARBA00022490"/>
    </source>
</evidence>
<dbReference type="InterPro" id="IPR043135">
    <property type="entry name" value="Fur_C"/>
</dbReference>
<accession>A0A154V2W5</accession>
<feature type="binding site" evidence="12">
    <location>
        <position position="114"/>
    </location>
    <ligand>
        <name>Fe cation</name>
        <dbReference type="ChEBI" id="CHEBI:24875"/>
    </ligand>
</feature>
<comment type="subcellular location">
    <subcellularLocation>
        <location evidence="1">Cytoplasm</location>
    </subcellularLocation>
</comment>
<dbReference type="PANTHER" id="PTHR33202:SF2">
    <property type="entry name" value="FERRIC UPTAKE REGULATION PROTEIN"/>
    <property type="match status" value="1"/>
</dbReference>
<keyword evidence="5" id="KW-0678">Repressor</keyword>
<evidence type="ECO:0000313" key="13">
    <source>
        <dbReference type="EMBL" id="KZC95715.1"/>
    </source>
</evidence>
<dbReference type="Pfam" id="PF01475">
    <property type="entry name" value="FUR"/>
    <property type="match status" value="1"/>
</dbReference>
<keyword evidence="6 11" id="KW-0479">Metal-binding</keyword>
<feature type="binding site" evidence="11">
    <location>
        <position position="122"/>
    </location>
    <ligand>
        <name>Zn(2+)</name>
        <dbReference type="ChEBI" id="CHEBI:29105"/>
    </ligand>
</feature>
<name>A0A154V2W5_9MICO</name>
<evidence type="ECO:0000256" key="6">
    <source>
        <dbReference type="ARBA" id="ARBA00022723"/>
    </source>
</evidence>
<gene>
    <name evidence="13" type="ORF">AWH51_06590</name>
</gene>
<dbReference type="Proteomes" id="UP000076218">
    <property type="component" value="Unassembled WGS sequence"/>
</dbReference>
<reference evidence="13 14" key="1">
    <citation type="submission" date="2016-01" db="EMBL/GenBank/DDBJ databases">
        <title>Draft genome sequence of Clavibacter michiganensis subsp. tessellarius DOAB 609.</title>
        <authorList>
            <person name="Tambong J.T."/>
        </authorList>
    </citation>
    <scope>NUCLEOTIDE SEQUENCE [LARGE SCALE GENOMIC DNA]</scope>
    <source>
        <strain evidence="13 14">DOAB 609</strain>
    </source>
</reference>
<evidence type="ECO:0000256" key="9">
    <source>
        <dbReference type="ARBA" id="ARBA00023125"/>
    </source>
</evidence>
<protein>
    <submittedName>
        <fullName evidence="13">Peptide ABC transporter substrate-binding protein</fullName>
    </submittedName>
</protein>
<feature type="binding site" evidence="11">
    <location>
        <position position="125"/>
    </location>
    <ligand>
        <name>Zn(2+)</name>
        <dbReference type="ChEBI" id="CHEBI:29105"/>
    </ligand>
</feature>
<proteinExistence type="inferred from homology"/>
<dbReference type="AlphaFoldDB" id="A0A154V2W5"/>
<comment type="cofactor">
    <cofactor evidence="12">
        <name>Mn(2+)</name>
        <dbReference type="ChEBI" id="CHEBI:29035"/>
    </cofactor>
    <cofactor evidence="12">
        <name>Fe(2+)</name>
        <dbReference type="ChEBI" id="CHEBI:29033"/>
    </cofactor>
    <text evidence="12">Binds 1 Mn(2+) or Fe(2+) ion per subunit.</text>
</comment>
<keyword evidence="8" id="KW-0805">Transcription regulation</keyword>
<dbReference type="CDD" id="cd07153">
    <property type="entry name" value="Fur_like"/>
    <property type="match status" value="1"/>
</dbReference>
<dbReference type="GO" id="GO:0045892">
    <property type="term" value="P:negative regulation of DNA-templated transcription"/>
    <property type="evidence" value="ECO:0007669"/>
    <property type="project" value="TreeGrafter"/>
</dbReference>
<keyword evidence="9" id="KW-0238">DNA-binding</keyword>
<dbReference type="GO" id="GO:1900376">
    <property type="term" value="P:regulation of secondary metabolite biosynthetic process"/>
    <property type="evidence" value="ECO:0007669"/>
    <property type="project" value="TreeGrafter"/>
</dbReference>
<comment type="subunit">
    <text evidence="3">Homodimer.</text>
</comment>
<evidence type="ECO:0000256" key="5">
    <source>
        <dbReference type="ARBA" id="ARBA00022491"/>
    </source>
</evidence>
<dbReference type="GO" id="GO:0003700">
    <property type="term" value="F:DNA-binding transcription factor activity"/>
    <property type="evidence" value="ECO:0007669"/>
    <property type="project" value="InterPro"/>
</dbReference>
<dbReference type="Gene3D" id="1.10.10.10">
    <property type="entry name" value="Winged helix-like DNA-binding domain superfamily/Winged helix DNA-binding domain"/>
    <property type="match status" value="1"/>
</dbReference>
<evidence type="ECO:0000256" key="2">
    <source>
        <dbReference type="ARBA" id="ARBA00007957"/>
    </source>
</evidence>
<keyword evidence="10" id="KW-0804">Transcription</keyword>
<evidence type="ECO:0000256" key="8">
    <source>
        <dbReference type="ARBA" id="ARBA00023015"/>
    </source>
</evidence>
<organism evidence="13 14">
    <name type="scientific">Clavibacter tessellarius</name>
    <dbReference type="NCBI Taxonomy" id="31965"/>
    <lineage>
        <taxon>Bacteria</taxon>
        <taxon>Bacillati</taxon>
        <taxon>Actinomycetota</taxon>
        <taxon>Actinomycetes</taxon>
        <taxon>Micrococcales</taxon>
        <taxon>Microbacteriaceae</taxon>
        <taxon>Clavibacter</taxon>
    </lineage>
</organism>